<dbReference type="AlphaFoldDB" id="A0A1S4D4V2"/>
<reference evidence="3" key="1">
    <citation type="submission" date="2025-08" db="UniProtKB">
        <authorList>
            <consortium name="RefSeq"/>
        </authorList>
    </citation>
    <scope>IDENTIFICATION</scope>
</reference>
<feature type="domain" description="Calmodulin-binding" evidence="2">
    <location>
        <begin position="219"/>
        <end position="332"/>
    </location>
</feature>
<gene>
    <name evidence="3" type="primary">LOC107825993</name>
</gene>
<evidence type="ECO:0000256" key="1">
    <source>
        <dbReference type="SAM" id="MobiDB-lite"/>
    </source>
</evidence>
<dbReference type="KEGG" id="nta:107825993"/>
<dbReference type="InterPro" id="IPR044681">
    <property type="entry name" value="PICBP-like"/>
</dbReference>
<feature type="region of interest" description="Disordered" evidence="1">
    <location>
        <begin position="188"/>
        <end position="209"/>
    </location>
</feature>
<organism evidence="3">
    <name type="scientific">Nicotiana tabacum</name>
    <name type="common">Common tobacco</name>
    <dbReference type="NCBI Taxonomy" id="4097"/>
    <lineage>
        <taxon>Eukaryota</taxon>
        <taxon>Viridiplantae</taxon>
        <taxon>Streptophyta</taxon>
        <taxon>Embryophyta</taxon>
        <taxon>Tracheophyta</taxon>
        <taxon>Spermatophyta</taxon>
        <taxon>Magnoliopsida</taxon>
        <taxon>eudicotyledons</taxon>
        <taxon>Gunneridae</taxon>
        <taxon>Pentapetalae</taxon>
        <taxon>asterids</taxon>
        <taxon>lamiids</taxon>
        <taxon>Solanales</taxon>
        <taxon>Solanaceae</taxon>
        <taxon>Nicotianoideae</taxon>
        <taxon>Nicotianeae</taxon>
        <taxon>Nicotiana</taxon>
    </lineage>
</organism>
<dbReference type="GO" id="GO:0005516">
    <property type="term" value="F:calmodulin binding"/>
    <property type="evidence" value="ECO:0007669"/>
    <property type="project" value="InterPro"/>
</dbReference>
<dbReference type="SMART" id="SM01054">
    <property type="entry name" value="CaM_binding"/>
    <property type="match status" value="1"/>
</dbReference>
<dbReference type="STRING" id="4097.A0A1S4D4V2"/>
<dbReference type="RefSeq" id="XP_016508406.1">
    <property type="nucleotide sequence ID" value="XM_016652920.1"/>
</dbReference>
<dbReference type="PANTHER" id="PTHR33923">
    <property type="entry name" value="CALMODULIN-BINDING PROTEIN-RELATED"/>
    <property type="match status" value="1"/>
</dbReference>
<proteinExistence type="predicted"/>
<evidence type="ECO:0000313" key="3">
    <source>
        <dbReference type="RefSeq" id="XP_016508406.1"/>
    </source>
</evidence>
<evidence type="ECO:0000259" key="2">
    <source>
        <dbReference type="SMART" id="SM01054"/>
    </source>
</evidence>
<dbReference type="PaxDb" id="4097-A0A1S4D4V2"/>
<dbReference type="InterPro" id="IPR012417">
    <property type="entry name" value="CaM-bd_dom_pln"/>
</dbReference>
<protein>
    <recommendedName>
        <fullName evidence="2">Calmodulin-binding domain-containing protein</fullName>
    </recommendedName>
</protein>
<dbReference type="PANTHER" id="PTHR33923:SF2">
    <property type="entry name" value="CALMODULIN-BINDING PROTEIN-RELATED"/>
    <property type="match status" value="1"/>
</dbReference>
<name>A0A1S4D4V2_TOBAC</name>
<feature type="region of interest" description="Disordered" evidence="1">
    <location>
        <begin position="1"/>
        <end position="35"/>
    </location>
</feature>
<dbReference type="Pfam" id="PF07839">
    <property type="entry name" value="CaM_binding"/>
    <property type="match status" value="1"/>
</dbReference>
<feature type="compositionally biased region" description="Polar residues" evidence="1">
    <location>
        <begin position="1"/>
        <end position="21"/>
    </location>
</feature>
<feature type="compositionally biased region" description="Basic and acidic residues" evidence="1">
    <location>
        <begin position="188"/>
        <end position="198"/>
    </location>
</feature>
<accession>A0A1S4D4V2</accession>
<dbReference type="OrthoDB" id="1304871at2759"/>
<sequence length="357" mass="39922">MADNISKNTNSADDLVTSNEGSEVAADDAEGNLDQKREDISAKINILGFSLTENLNEGATEEADCESLSMHSELDIEEPEASDMDWDVEKYYANSKGETGSISNDIKPITLVDDSVGSDEFMEKSSILEEALDNGSIISRISYDYDDSQSACLHAEFDIDECVEASEDTSNNSLDATFFLEQEIAEKPEDERDLKRTESASGVKADSTTEACEEKLNQIKDAPRFKDKKTHKYDSSVELSESYINLRGIARRIDIEEPGESKEFNPRAPNFPSVEADPEVEKVDLKHQMMDDRTNAEDWKVDFALRRAVDKLAPDRKRKVALLVEAFETVTPTSKWESHLRRSTAGFAHSRPIHACR</sequence>